<dbReference type="SUPFAM" id="SSF50494">
    <property type="entry name" value="Trypsin-like serine proteases"/>
    <property type="match status" value="1"/>
</dbReference>
<sequence length="397" mass="40694">MILGLNAVDFIIIALAVVVGYTGWVHGFVVGLLSFAGFVGGAVAGLLLVPLVLGGFEPGLGVSVLAVLLVLGIASIGQGLLSWAGGWVRSKVSARPARHVDAGGGAVLAIVGLLLAAWACGLAISTAAIPHASKAVRESAILRTVHDVVPVSPDRLREAFRDVVIAGGFPEVVAPWVAEPIQEVEPPSGILHRDPEIRAATASVLKITGRAPACSRVLEGTGFVISPERVMTNAHVVAGVSEPVVTFPDGDPMAAEVVLFDPDTDLAVLAVPDLPLDSLELAEEPPSNGDDAAVIGFPGRDPLTVSPARIRGQHELLGRDIYGDDTVSRDVLALRGSIRPGNSGGPLVSEDGTVYGVIFAASLTDPNTGYALNLGEIEQFAEAAPDATEAVSTGPCA</sequence>
<comment type="caution">
    <text evidence="6">The sequence shown here is derived from an EMBL/GenBank/DDBJ whole genome shotgun (WGS) entry which is preliminary data.</text>
</comment>
<keyword evidence="2 5" id="KW-0812">Transmembrane</keyword>
<evidence type="ECO:0000256" key="4">
    <source>
        <dbReference type="ARBA" id="ARBA00023136"/>
    </source>
</evidence>
<keyword evidence="4 5" id="KW-0472">Membrane</keyword>
<feature type="transmembrane region" description="Helical" evidence="5">
    <location>
        <begin position="7"/>
        <end position="24"/>
    </location>
</feature>
<dbReference type="Proteomes" id="UP000460435">
    <property type="component" value="Unassembled WGS sequence"/>
</dbReference>
<dbReference type="GO" id="GO:0004252">
    <property type="term" value="F:serine-type endopeptidase activity"/>
    <property type="evidence" value="ECO:0007669"/>
    <property type="project" value="InterPro"/>
</dbReference>
<accession>A0A7K3MAY0</accession>
<dbReference type="InterPro" id="IPR043504">
    <property type="entry name" value="Peptidase_S1_PA_chymotrypsin"/>
</dbReference>
<dbReference type="EMBL" id="WLZY01000012">
    <property type="protein sequence ID" value="NDL60443.1"/>
    <property type="molecule type" value="Genomic_DNA"/>
</dbReference>
<keyword evidence="7" id="KW-1185">Reference proteome</keyword>
<name>A0A7K3MAY0_9ACTN</name>
<feature type="transmembrane region" description="Helical" evidence="5">
    <location>
        <begin position="105"/>
        <end position="129"/>
    </location>
</feature>
<protein>
    <submittedName>
        <fullName evidence="6">MarP family serine protease</fullName>
    </submittedName>
</protein>
<dbReference type="InterPro" id="IPR001940">
    <property type="entry name" value="Peptidase_S1C"/>
</dbReference>
<dbReference type="InterPro" id="IPR047680">
    <property type="entry name" value="MarP-like"/>
</dbReference>
<evidence type="ECO:0000313" key="7">
    <source>
        <dbReference type="Proteomes" id="UP000460435"/>
    </source>
</evidence>
<keyword evidence="6" id="KW-0378">Hydrolase</keyword>
<dbReference type="Gene3D" id="2.40.10.10">
    <property type="entry name" value="Trypsin-like serine proteases"/>
    <property type="match status" value="2"/>
</dbReference>
<evidence type="ECO:0000313" key="6">
    <source>
        <dbReference type="EMBL" id="NDL60443.1"/>
    </source>
</evidence>
<keyword evidence="3 5" id="KW-1133">Transmembrane helix</keyword>
<dbReference type="InterPro" id="IPR003825">
    <property type="entry name" value="Colicin-V_CvpA"/>
</dbReference>
<gene>
    <name evidence="6" type="ORF">F7O44_25530</name>
</gene>
<evidence type="ECO:0000256" key="3">
    <source>
        <dbReference type="ARBA" id="ARBA00022989"/>
    </source>
</evidence>
<feature type="transmembrane region" description="Helical" evidence="5">
    <location>
        <begin position="60"/>
        <end position="85"/>
    </location>
</feature>
<comment type="subcellular location">
    <subcellularLocation>
        <location evidence="1">Membrane</location>
        <topology evidence="1">Multi-pass membrane protein</topology>
    </subcellularLocation>
</comment>
<organism evidence="6 7">
    <name type="scientific">Phytoactinopolyspora mesophila</name>
    <dbReference type="NCBI Taxonomy" id="2650750"/>
    <lineage>
        <taxon>Bacteria</taxon>
        <taxon>Bacillati</taxon>
        <taxon>Actinomycetota</taxon>
        <taxon>Actinomycetes</taxon>
        <taxon>Jiangellales</taxon>
        <taxon>Jiangellaceae</taxon>
        <taxon>Phytoactinopolyspora</taxon>
    </lineage>
</organism>
<dbReference type="Pfam" id="PF02674">
    <property type="entry name" value="Colicin_V"/>
    <property type="match status" value="1"/>
</dbReference>
<dbReference type="RefSeq" id="WP_162453158.1">
    <property type="nucleotide sequence ID" value="NZ_WLZY01000012.1"/>
</dbReference>
<evidence type="ECO:0000256" key="5">
    <source>
        <dbReference type="SAM" id="Phobius"/>
    </source>
</evidence>
<dbReference type="PANTHER" id="PTHR43019">
    <property type="entry name" value="SERINE ENDOPROTEASE DEGS"/>
    <property type="match status" value="1"/>
</dbReference>
<dbReference type="PANTHER" id="PTHR43019:SF23">
    <property type="entry name" value="PROTEASE DO-LIKE 5, CHLOROPLASTIC"/>
    <property type="match status" value="1"/>
</dbReference>
<dbReference type="AlphaFoldDB" id="A0A7K3MAY0"/>
<dbReference type="Pfam" id="PF13365">
    <property type="entry name" value="Trypsin_2"/>
    <property type="match status" value="1"/>
</dbReference>
<evidence type="ECO:0000256" key="2">
    <source>
        <dbReference type="ARBA" id="ARBA00022692"/>
    </source>
</evidence>
<evidence type="ECO:0000256" key="1">
    <source>
        <dbReference type="ARBA" id="ARBA00004141"/>
    </source>
</evidence>
<feature type="transmembrane region" description="Helical" evidence="5">
    <location>
        <begin position="30"/>
        <end position="53"/>
    </location>
</feature>
<dbReference type="PRINTS" id="PR00834">
    <property type="entry name" value="PROTEASES2C"/>
</dbReference>
<dbReference type="InterPro" id="IPR009003">
    <property type="entry name" value="Peptidase_S1_PA"/>
</dbReference>
<reference evidence="6 7" key="1">
    <citation type="submission" date="2019-11" db="EMBL/GenBank/DDBJ databases">
        <authorList>
            <person name="Li X.-J."/>
            <person name="Feng X.-M."/>
        </authorList>
    </citation>
    <scope>NUCLEOTIDE SEQUENCE [LARGE SCALE GENOMIC DNA]</scope>
    <source>
        <strain evidence="6 7">XMNu-373</strain>
    </source>
</reference>
<proteinExistence type="predicted"/>
<dbReference type="NCBIfam" id="NF033740">
    <property type="entry name" value="MarP_fam_protase"/>
    <property type="match status" value="1"/>
</dbReference>
<dbReference type="GO" id="GO:0006508">
    <property type="term" value="P:proteolysis"/>
    <property type="evidence" value="ECO:0007669"/>
    <property type="project" value="UniProtKB-KW"/>
</dbReference>
<dbReference type="GO" id="GO:0016020">
    <property type="term" value="C:membrane"/>
    <property type="evidence" value="ECO:0007669"/>
    <property type="project" value="UniProtKB-SubCell"/>
</dbReference>
<dbReference type="GO" id="GO:0009403">
    <property type="term" value="P:toxin biosynthetic process"/>
    <property type="evidence" value="ECO:0007669"/>
    <property type="project" value="InterPro"/>
</dbReference>
<keyword evidence="6" id="KW-0645">Protease</keyword>